<dbReference type="EMBL" id="DQ136154">
    <property type="protein sequence ID" value="ABA12139.1"/>
    <property type="molecule type" value="mRNA"/>
</dbReference>
<feature type="signal peptide" evidence="4">
    <location>
        <begin position="1"/>
        <end position="20"/>
    </location>
</feature>
<dbReference type="Gene3D" id="1.10.238.20">
    <property type="entry name" value="Pheromone/general odorant binding protein domain"/>
    <property type="match status" value="1"/>
</dbReference>
<protein>
    <submittedName>
        <fullName evidence="5">14.2 kDa salivary protein SP07</fullName>
    </submittedName>
</protein>
<organism evidence="5">
    <name type="scientific">Phlebotomus argentipes</name>
    <name type="common">Phlebotomine sand fly</name>
    <dbReference type="NCBI Taxonomy" id="94469"/>
    <lineage>
        <taxon>Eukaryota</taxon>
        <taxon>Metazoa</taxon>
        <taxon>Ecdysozoa</taxon>
        <taxon>Arthropoda</taxon>
        <taxon>Hexapoda</taxon>
        <taxon>Insecta</taxon>
        <taxon>Pterygota</taxon>
        <taxon>Neoptera</taxon>
        <taxon>Endopterygota</taxon>
        <taxon>Diptera</taxon>
        <taxon>Nematocera</taxon>
        <taxon>Psychodoidea</taxon>
        <taxon>Psychodidae</taxon>
        <taxon>Phlebotomus</taxon>
        <taxon>Euphlebotomus</taxon>
    </lineage>
</organism>
<evidence type="ECO:0000256" key="2">
    <source>
        <dbReference type="ARBA" id="ARBA00022525"/>
    </source>
</evidence>
<comment type="subcellular location">
    <subcellularLocation>
        <location evidence="1">Secreted</location>
    </subcellularLocation>
</comment>
<dbReference type="VEuPathDB" id="VectorBase:PARGI1_005846"/>
<dbReference type="GO" id="GO:0005576">
    <property type="term" value="C:extracellular region"/>
    <property type="evidence" value="ECO:0007669"/>
    <property type="project" value="UniProtKB-SubCell"/>
</dbReference>
<sequence>MKRLQVIIFVVTALIVICGAERPEKKCAREHKNEKSCIIPCVYTYYEFLDKQYRVTKRHVDNYRNFLLKYKAVQEDKLKDLENHLYDCLKISKSPEESSLVEKCEKARKFEHCIIDKNILNYPVYYNAFKKLNFVMDV</sequence>
<dbReference type="AlphaFoldDB" id="Q0ZSU2"/>
<evidence type="ECO:0000256" key="3">
    <source>
        <dbReference type="ARBA" id="ARBA00022656"/>
    </source>
</evidence>
<dbReference type="GO" id="GO:0005549">
    <property type="term" value="F:odorant binding"/>
    <property type="evidence" value="ECO:0007669"/>
    <property type="project" value="InterPro"/>
</dbReference>
<keyword evidence="2" id="KW-0964">Secreted</keyword>
<keyword evidence="4" id="KW-0732">Signal</keyword>
<evidence type="ECO:0000256" key="1">
    <source>
        <dbReference type="ARBA" id="ARBA00004613"/>
    </source>
</evidence>
<reference evidence="5" key="1">
    <citation type="submission" date="2005-07" db="EMBL/GenBank/DDBJ databases">
        <title>Comparative analysis of the salivary transcripts from sand fly vectors of visceral leishmaniasis.</title>
        <authorList>
            <person name="Anderson J."/>
            <person name="Oliveira F."/>
            <person name="Kamhawi S."/>
            <person name="Reynoso D."/>
            <person name="Seitz A."/>
            <person name="Lawyer P."/>
            <person name="Rowton E."/>
            <person name="MyPham V."/>
            <person name="Garfield M."/>
            <person name="Valenzuela J.G."/>
        </authorList>
    </citation>
    <scope>NUCLEOTIDE SEQUENCE</scope>
</reference>
<keyword evidence="3" id="KW-0800">Toxin</keyword>
<feature type="chain" id="PRO_5004179567" evidence="4">
    <location>
        <begin position="21"/>
        <end position="138"/>
    </location>
</feature>
<dbReference type="GO" id="GO:0090729">
    <property type="term" value="F:toxin activity"/>
    <property type="evidence" value="ECO:0007669"/>
    <property type="project" value="UniProtKB-KW"/>
</dbReference>
<accession>Q0ZSU2</accession>
<name>Q0ZSU2_PHLAR</name>
<evidence type="ECO:0000313" key="5">
    <source>
        <dbReference type="EMBL" id="ABA12139.1"/>
    </source>
</evidence>
<evidence type="ECO:0000256" key="4">
    <source>
        <dbReference type="SAM" id="SignalP"/>
    </source>
</evidence>
<dbReference type="SUPFAM" id="SSF47565">
    <property type="entry name" value="Insect pheromone/odorant-binding proteins"/>
    <property type="match status" value="1"/>
</dbReference>
<reference evidence="5" key="2">
    <citation type="journal article" date="2006" name="BMC Genomics">
        <title>Comparative salivary gland transcriptomics of sandfly vectors of visceral leishmaniasis.</title>
        <authorList>
            <person name="Anderson J.M."/>
            <person name="Oliveira F."/>
            <person name="Kamhawi S."/>
            <person name="Mans B.J."/>
            <person name="Reynoso D."/>
            <person name="Seitz A.E."/>
            <person name="Lawyer P."/>
            <person name="Garfield M."/>
            <person name="Pham M."/>
            <person name="Valenzuela J.G."/>
        </authorList>
    </citation>
    <scope>NUCLEOTIDE SEQUENCE</scope>
</reference>
<proteinExistence type="evidence at transcript level"/>
<dbReference type="InterPro" id="IPR036728">
    <property type="entry name" value="PBP_GOBP_sf"/>
</dbReference>